<dbReference type="RefSeq" id="WP_211856040.1">
    <property type="nucleotide sequence ID" value="NZ_JAAGBB010000052.1"/>
</dbReference>
<organism evidence="1 2">
    <name type="scientific">Plastoroseomonas hellenica</name>
    <dbReference type="NCBI Taxonomy" id="2687306"/>
    <lineage>
        <taxon>Bacteria</taxon>
        <taxon>Pseudomonadati</taxon>
        <taxon>Pseudomonadota</taxon>
        <taxon>Alphaproteobacteria</taxon>
        <taxon>Acetobacterales</taxon>
        <taxon>Acetobacteraceae</taxon>
        <taxon>Plastoroseomonas</taxon>
    </lineage>
</organism>
<evidence type="ECO:0000313" key="2">
    <source>
        <dbReference type="Proteomes" id="UP001196870"/>
    </source>
</evidence>
<sequence length="204" mass="23188">MQSPNVRSTHYSQAYRTYLVRISDSLLQVPLDQWPSDLPDDRNPQHRERLMEVAMSAIRGSPGNFDGAKDAFYRSIRHDADLLWELFAPYRQEAVNAILAEAAKKLREQQPILARPGERQRATSPAGASAVAHIHLASLLDTFKIKGKPIGDLTARQAAEWADTRERDTRFVRMLVQNLPPDDPIRKWRTADQAREMFVEASDA</sequence>
<dbReference type="Proteomes" id="UP001196870">
    <property type="component" value="Unassembled WGS sequence"/>
</dbReference>
<protein>
    <submittedName>
        <fullName evidence="1">Uncharacterized protein</fullName>
    </submittedName>
</protein>
<evidence type="ECO:0000313" key="1">
    <source>
        <dbReference type="EMBL" id="MBR0668262.1"/>
    </source>
</evidence>
<gene>
    <name evidence="1" type="ORF">GXW71_28175</name>
</gene>
<comment type="caution">
    <text evidence="1">The sequence shown here is derived from an EMBL/GenBank/DDBJ whole genome shotgun (WGS) entry which is preliminary data.</text>
</comment>
<name>A0ABS5F6S2_9PROT</name>
<accession>A0ABS5F6S2</accession>
<reference evidence="2" key="1">
    <citation type="journal article" date="2021" name="Syst. Appl. Microbiol.">
        <title>Roseomonas hellenica sp. nov., isolated from roots of wild-growing Alkanna tinctoria.</title>
        <authorList>
            <person name="Rat A."/>
            <person name="Naranjo H.D."/>
            <person name="Lebbe L."/>
            <person name="Cnockaert M."/>
            <person name="Krigas N."/>
            <person name="Grigoriadou K."/>
            <person name="Maloupa E."/>
            <person name="Willems A."/>
        </authorList>
    </citation>
    <scope>NUCLEOTIDE SEQUENCE [LARGE SCALE GENOMIC DNA]</scope>
    <source>
        <strain evidence="2">LMG 31523</strain>
    </source>
</reference>
<dbReference type="EMBL" id="JAAGBB010000052">
    <property type="protein sequence ID" value="MBR0668262.1"/>
    <property type="molecule type" value="Genomic_DNA"/>
</dbReference>
<proteinExistence type="predicted"/>
<keyword evidence="2" id="KW-1185">Reference proteome</keyword>